<reference evidence="3" key="1">
    <citation type="journal article" date="2014" name="Front. Microbiol.">
        <title>High frequency of phylogenetically diverse reductive dehalogenase-homologous genes in deep subseafloor sedimentary metagenomes.</title>
        <authorList>
            <person name="Kawai M."/>
            <person name="Futagami T."/>
            <person name="Toyoda A."/>
            <person name="Takaki Y."/>
            <person name="Nishi S."/>
            <person name="Hori S."/>
            <person name="Arai W."/>
            <person name="Tsubouchi T."/>
            <person name="Morono Y."/>
            <person name="Uchiyama I."/>
            <person name="Ito T."/>
            <person name="Fujiyama A."/>
            <person name="Inagaki F."/>
            <person name="Takami H."/>
        </authorList>
    </citation>
    <scope>NUCLEOTIDE SEQUENCE</scope>
    <source>
        <strain evidence="3">Expedition CK06-06</strain>
    </source>
</reference>
<dbReference type="SUPFAM" id="SSF51735">
    <property type="entry name" value="NAD(P)-binding Rossmann-fold domains"/>
    <property type="match status" value="1"/>
</dbReference>
<comment type="similarity">
    <text evidence="1">Belongs to the short-chain dehydrogenases/reductases (SDR) family.</text>
</comment>
<protein>
    <recommendedName>
        <fullName evidence="4">SDR family oxidoreductase</fullName>
    </recommendedName>
</protein>
<comment type="caution">
    <text evidence="3">The sequence shown here is derived from an EMBL/GenBank/DDBJ whole genome shotgun (WGS) entry which is preliminary data.</text>
</comment>
<dbReference type="InterPro" id="IPR051122">
    <property type="entry name" value="SDR_DHRS6-like"/>
</dbReference>
<proteinExistence type="inferred from homology"/>
<feature type="non-terminal residue" evidence="3">
    <location>
        <position position="1"/>
    </location>
</feature>
<accession>X0ZS34</accession>
<dbReference type="EMBL" id="BARS01052048">
    <property type="protein sequence ID" value="GAG51026.1"/>
    <property type="molecule type" value="Genomic_DNA"/>
</dbReference>
<dbReference type="AlphaFoldDB" id="X0ZS34"/>
<name>X0ZS34_9ZZZZ</name>
<keyword evidence="2" id="KW-0560">Oxidoreductase</keyword>
<dbReference type="InterPro" id="IPR036291">
    <property type="entry name" value="NAD(P)-bd_dom_sf"/>
</dbReference>
<dbReference type="InterPro" id="IPR002347">
    <property type="entry name" value="SDR_fam"/>
</dbReference>
<dbReference type="PRINTS" id="PR00081">
    <property type="entry name" value="GDHRDH"/>
</dbReference>
<dbReference type="PANTHER" id="PTHR43477">
    <property type="entry name" value="DIHYDROANTICAPSIN 7-DEHYDROGENASE"/>
    <property type="match status" value="1"/>
</dbReference>
<dbReference type="GO" id="GO:0016491">
    <property type="term" value="F:oxidoreductase activity"/>
    <property type="evidence" value="ECO:0007669"/>
    <property type="project" value="UniProtKB-KW"/>
</dbReference>
<organism evidence="3">
    <name type="scientific">marine sediment metagenome</name>
    <dbReference type="NCBI Taxonomy" id="412755"/>
    <lineage>
        <taxon>unclassified sequences</taxon>
        <taxon>metagenomes</taxon>
        <taxon>ecological metagenomes</taxon>
    </lineage>
</organism>
<evidence type="ECO:0000256" key="1">
    <source>
        <dbReference type="ARBA" id="ARBA00006484"/>
    </source>
</evidence>
<evidence type="ECO:0008006" key="4">
    <source>
        <dbReference type="Google" id="ProtNLM"/>
    </source>
</evidence>
<dbReference type="PANTHER" id="PTHR43477:SF1">
    <property type="entry name" value="DIHYDROANTICAPSIN 7-DEHYDROGENASE"/>
    <property type="match status" value="1"/>
</dbReference>
<gene>
    <name evidence="3" type="ORF">S01H1_77446</name>
</gene>
<sequence length="95" mass="10424">QSIALDLAPYHIRVNAVCPGNLLDSPLWVNSLYEQYARKWGISKGEVRRKYESGVPLGRGCQYEDVANVVVFLASDEASYMTGQAINVTGGEEMG</sequence>
<dbReference type="Pfam" id="PF13561">
    <property type="entry name" value="adh_short_C2"/>
    <property type="match status" value="1"/>
</dbReference>
<evidence type="ECO:0000256" key="2">
    <source>
        <dbReference type="ARBA" id="ARBA00023002"/>
    </source>
</evidence>
<evidence type="ECO:0000313" key="3">
    <source>
        <dbReference type="EMBL" id="GAG51026.1"/>
    </source>
</evidence>
<dbReference type="Gene3D" id="3.40.50.720">
    <property type="entry name" value="NAD(P)-binding Rossmann-like Domain"/>
    <property type="match status" value="1"/>
</dbReference>